<protein>
    <submittedName>
        <fullName evidence="1">11347_t:CDS:1</fullName>
    </submittedName>
</protein>
<dbReference type="EMBL" id="CAJVPU010050855">
    <property type="protein sequence ID" value="CAG8760200.1"/>
    <property type="molecule type" value="Genomic_DNA"/>
</dbReference>
<comment type="caution">
    <text evidence="1">The sequence shown here is derived from an EMBL/GenBank/DDBJ whole genome shotgun (WGS) entry which is preliminary data.</text>
</comment>
<gene>
    <name evidence="1" type="ORF">DHETER_LOCUS15203</name>
</gene>
<evidence type="ECO:0000313" key="2">
    <source>
        <dbReference type="Proteomes" id="UP000789702"/>
    </source>
</evidence>
<accession>A0ACA9QTW8</accession>
<feature type="non-terminal residue" evidence="1">
    <location>
        <position position="1"/>
    </location>
</feature>
<reference evidence="1" key="1">
    <citation type="submission" date="2021-06" db="EMBL/GenBank/DDBJ databases">
        <authorList>
            <person name="Kallberg Y."/>
            <person name="Tangrot J."/>
            <person name="Rosling A."/>
        </authorList>
    </citation>
    <scope>NUCLEOTIDE SEQUENCE</scope>
    <source>
        <strain evidence="1">IL203A</strain>
    </source>
</reference>
<dbReference type="Proteomes" id="UP000789702">
    <property type="component" value="Unassembled WGS sequence"/>
</dbReference>
<proteinExistence type="predicted"/>
<organism evidence="1 2">
    <name type="scientific">Dentiscutata heterogama</name>
    <dbReference type="NCBI Taxonomy" id="1316150"/>
    <lineage>
        <taxon>Eukaryota</taxon>
        <taxon>Fungi</taxon>
        <taxon>Fungi incertae sedis</taxon>
        <taxon>Mucoromycota</taxon>
        <taxon>Glomeromycotina</taxon>
        <taxon>Glomeromycetes</taxon>
        <taxon>Diversisporales</taxon>
        <taxon>Gigasporaceae</taxon>
        <taxon>Dentiscutata</taxon>
    </lineage>
</organism>
<feature type="non-terminal residue" evidence="1">
    <location>
        <position position="59"/>
    </location>
</feature>
<keyword evidence="2" id="KW-1185">Reference proteome</keyword>
<evidence type="ECO:0000313" key="1">
    <source>
        <dbReference type="EMBL" id="CAG8760200.1"/>
    </source>
</evidence>
<sequence length="59" mass="6886">ENIRRLSEASYWIMDRTFKTVPSIFCQLYTIHAQVGPEANSRIFPLVYALMTGKSEELY</sequence>
<name>A0ACA9QTW8_9GLOM</name>